<proteinExistence type="inferred from homology"/>
<dbReference type="PANTHER" id="PTHR42928:SF5">
    <property type="entry name" value="BLR1237 PROTEIN"/>
    <property type="match status" value="1"/>
</dbReference>
<dbReference type="InterPro" id="IPR042100">
    <property type="entry name" value="Bug_dom1"/>
</dbReference>
<reference evidence="3" key="1">
    <citation type="submission" date="2017-05" db="EMBL/GenBank/DDBJ databases">
        <title>Complete and WGS of Bordetella genogroups.</title>
        <authorList>
            <person name="Spilker T."/>
            <person name="Lipuma J."/>
        </authorList>
    </citation>
    <scope>NUCLEOTIDE SEQUENCE [LARGE SCALE GENOMIC DNA]</scope>
    <source>
        <strain evidence="3">AU16122</strain>
    </source>
</reference>
<dbReference type="RefSeq" id="WP_094852172.1">
    <property type="nucleotide sequence ID" value="NZ_NEVM01000001.1"/>
</dbReference>
<dbReference type="Gene3D" id="3.40.190.10">
    <property type="entry name" value="Periplasmic binding protein-like II"/>
    <property type="match status" value="1"/>
</dbReference>
<dbReference type="OrthoDB" id="8629394at2"/>
<dbReference type="EMBL" id="NEVM01000001">
    <property type="protein sequence ID" value="OZI38073.1"/>
    <property type="molecule type" value="Genomic_DNA"/>
</dbReference>
<dbReference type="InterPro" id="IPR005064">
    <property type="entry name" value="BUG"/>
</dbReference>
<dbReference type="PIRSF" id="PIRSF017082">
    <property type="entry name" value="YflP"/>
    <property type="match status" value="1"/>
</dbReference>
<evidence type="ECO:0000313" key="2">
    <source>
        <dbReference type="EMBL" id="OZI38073.1"/>
    </source>
</evidence>
<dbReference type="AlphaFoldDB" id="A0A261SP52"/>
<dbReference type="Proteomes" id="UP000216020">
    <property type="component" value="Unassembled WGS sequence"/>
</dbReference>
<name>A0A261SP52_9BORD</name>
<gene>
    <name evidence="2" type="ORF">CAL29_06930</name>
</gene>
<protein>
    <submittedName>
        <fullName evidence="2">ABC transporter substrate-binding protein</fullName>
    </submittedName>
</protein>
<evidence type="ECO:0000313" key="3">
    <source>
        <dbReference type="Proteomes" id="UP000216020"/>
    </source>
</evidence>
<sequence length="321" mass="33993">MKFTRRLVRGLALLGLLVPLYAHGAYPDKPIRIVVPFAAGSLTDIVFRDLAVELQKELRQPIIIDNKPGASGIVGTQAAVNAAPDGYTLLSVGVTNGASNKSMFVRLPYDPAKDFSSIGKVAESPYVLVVDARSKINSLKDLYAKARADQGSVTYAYASGSAQVGGAMLARAGGVKFAEIPYKNSPQILTDIIGNVVETTLTDFASGMNMVRGGKLKALGVTTKERFPLAPDVPALAEVGANDFQLIVWFGLVGPAGLPAPVQQRLSVALNKALASPDLVERFKSQGLTPRASTPGEFSDFLGKEIVAWGRMVQVAGIQPQ</sequence>
<keyword evidence="3" id="KW-1185">Reference proteome</keyword>
<dbReference type="PANTHER" id="PTHR42928">
    <property type="entry name" value="TRICARBOXYLATE-BINDING PROTEIN"/>
    <property type="match status" value="1"/>
</dbReference>
<comment type="caution">
    <text evidence="2">The sequence shown here is derived from an EMBL/GenBank/DDBJ whole genome shotgun (WGS) entry which is preliminary data.</text>
</comment>
<evidence type="ECO:0000256" key="1">
    <source>
        <dbReference type="ARBA" id="ARBA00006987"/>
    </source>
</evidence>
<dbReference type="Gene3D" id="3.40.190.150">
    <property type="entry name" value="Bordetella uptake gene, domain 1"/>
    <property type="match status" value="1"/>
</dbReference>
<dbReference type="SUPFAM" id="SSF53850">
    <property type="entry name" value="Periplasmic binding protein-like II"/>
    <property type="match status" value="1"/>
</dbReference>
<comment type="similarity">
    <text evidence="1">Belongs to the UPF0065 (bug) family.</text>
</comment>
<accession>A0A261SP52</accession>
<organism evidence="2 3">
    <name type="scientific">Bordetella genomosp. 10</name>
    <dbReference type="NCBI Taxonomy" id="1416804"/>
    <lineage>
        <taxon>Bacteria</taxon>
        <taxon>Pseudomonadati</taxon>
        <taxon>Pseudomonadota</taxon>
        <taxon>Betaproteobacteria</taxon>
        <taxon>Burkholderiales</taxon>
        <taxon>Alcaligenaceae</taxon>
        <taxon>Bordetella</taxon>
    </lineage>
</organism>
<dbReference type="Pfam" id="PF03401">
    <property type="entry name" value="TctC"/>
    <property type="match status" value="1"/>
</dbReference>
<dbReference type="CDD" id="cd07012">
    <property type="entry name" value="PBP2_Bug_TTT"/>
    <property type="match status" value="1"/>
</dbReference>